<name>A0A1E5WA07_9POAL</name>
<dbReference type="AlphaFoldDB" id="A0A1E5WA07"/>
<keyword evidence="5" id="KW-1185">Reference proteome</keyword>
<keyword evidence="2" id="KW-0804">Transcription</keyword>
<reference evidence="4 5" key="1">
    <citation type="submission" date="2016-09" db="EMBL/GenBank/DDBJ databases">
        <title>The draft genome of Dichanthelium oligosanthes: A C3 panicoid grass species.</title>
        <authorList>
            <person name="Studer A.J."/>
            <person name="Schnable J.C."/>
            <person name="Brutnell T.P."/>
        </authorList>
    </citation>
    <scope>NUCLEOTIDE SEQUENCE [LARGE SCALE GENOMIC DNA]</scope>
    <source>
        <strain evidence="5">cv. Kellogg 1175</strain>
        <tissue evidence="4">Leaf</tissue>
    </source>
</reference>
<protein>
    <submittedName>
        <fullName evidence="4">Uncharacterized protein</fullName>
    </submittedName>
</protein>
<dbReference type="PANTHER" id="PTHR31636">
    <property type="entry name" value="OSJNBA0084A10.13 PROTEIN-RELATED"/>
    <property type="match status" value="1"/>
</dbReference>
<evidence type="ECO:0000256" key="2">
    <source>
        <dbReference type="ARBA" id="ARBA00023163"/>
    </source>
</evidence>
<sequence length="333" mass="36466">MASPVSNNKGKAVLKEVAVVEDVMPPPAVFVQGHGTSVPLEVGSTSSAPDRAPMEGAPTEVGHPAMAAPVIHPRSMSHQLNKAPIFQVRSIMKNCIAALVNGNIVGANSALACEQDSFLSRAAELLTQEVVRLDVPFVFNVVRSHIDRFSGSDIAALGIEHGQALVISSTLQLHRLIADVITTTNTATQHQEAHHNGLSLWNRVNNAFGYYSVLFNDLEVCGVLPESANRRAIERLVLREEIMDIVARDGAARRERHEKVVRWVPRMLHCGFKLAPASMDGFMETTKLVDRLSDNDKLKPHYRVQKENGFFFVYSSSTPMFSVSVWKPAGNQG</sequence>
<evidence type="ECO:0000313" key="4">
    <source>
        <dbReference type="EMBL" id="OEL34241.1"/>
    </source>
</evidence>
<dbReference type="STRING" id="888268.A0A1E5WA07"/>
<dbReference type="PROSITE" id="PS50985">
    <property type="entry name" value="GRAS"/>
    <property type="match status" value="1"/>
</dbReference>
<feature type="region of interest" description="SAW" evidence="3">
    <location>
        <begin position="247"/>
        <end position="327"/>
    </location>
</feature>
<keyword evidence="1" id="KW-0805">Transcription regulation</keyword>
<evidence type="ECO:0000256" key="1">
    <source>
        <dbReference type="ARBA" id="ARBA00023015"/>
    </source>
</evidence>
<comment type="similarity">
    <text evidence="3">Belongs to the GRAS family.</text>
</comment>
<proteinExistence type="inferred from homology"/>
<comment type="caution">
    <text evidence="3">Lacks conserved residue(s) required for the propagation of feature annotation.</text>
</comment>
<dbReference type="Pfam" id="PF03514">
    <property type="entry name" value="GRAS"/>
    <property type="match status" value="1"/>
</dbReference>
<dbReference type="Proteomes" id="UP000095767">
    <property type="component" value="Unassembled WGS sequence"/>
</dbReference>
<accession>A0A1E5WA07</accession>
<dbReference type="InterPro" id="IPR005202">
    <property type="entry name" value="TF_GRAS"/>
</dbReference>
<gene>
    <name evidence="4" type="ORF">BAE44_0004740</name>
</gene>
<dbReference type="OrthoDB" id="636435at2759"/>
<evidence type="ECO:0000313" key="5">
    <source>
        <dbReference type="Proteomes" id="UP000095767"/>
    </source>
</evidence>
<organism evidence="4 5">
    <name type="scientific">Dichanthelium oligosanthes</name>
    <dbReference type="NCBI Taxonomy" id="888268"/>
    <lineage>
        <taxon>Eukaryota</taxon>
        <taxon>Viridiplantae</taxon>
        <taxon>Streptophyta</taxon>
        <taxon>Embryophyta</taxon>
        <taxon>Tracheophyta</taxon>
        <taxon>Spermatophyta</taxon>
        <taxon>Magnoliopsida</taxon>
        <taxon>Liliopsida</taxon>
        <taxon>Poales</taxon>
        <taxon>Poaceae</taxon>
        <taxon>PACMAD clade</taxon>
        <taxon>Panicoideae</taxon>
        <taxon>Panicodae</taxon>
        <taxon>Paniceae</taxon>
        <taxon>Dichantheliinae</taxon>
        <taxon>Dichanthelium</taxon>
    </lineage>
</organism>
<comment type="caution">
    <text evidence="4">The sequence shown here is derived from an EMBL/GenBank/DDBJ whole genome shotgun (WGS) entry which is preliminary data.</text>
</comment>
<evidence type="ECO:0000256" key="3">
    <source>
        <dbReference type="PROSITE-ProRule" id="PRU01191"/>
    </source>
</evidence>
<dbReference type="EMBL" id="LWDX02015913">
    <property type="protein sequence ID" value="OEL34241.1"/>
    <property type="molecule type" value="Genomic_DNA"/>
</dbReference>